<dbReference type="RefSeq" id="WP_102966763.1">
    <property type="nucleotide sequence ID" value="NZ_POSK01000011.1"/>
</dbReference>
<dbReference type="GO" id="GO:0003700">
    <property type="term" value="F:DNA-binding transcription factor activity"/>
    <property type="evidence" value="ECO:0007669"/>
    <property type="project" value="InterPro"/>
</dbReference>
<dbReference type="InterPro" id="IPR036388">
    <property type="entry name" value="WH-like_DNA-bd_sf"/>
</dbReference>
<reference evidence="6 7" key="1">
    <citation type="submission" date="2018-01" db="EMBL/GenBank/DDBJ databases">
        <title>Draft genome sequences of six Vibrio diazotrophicus strains isolated from deep-sea sediments of the Baltic Sea.</title>
        <authorList>
            <person name="Castillo D."/>
            <person name="Vandieken V."/>
            <person name="Chiang O."/>
            <person name="Middelboe M."/>
        </authorList>
    </citation>
    <scope>NUCLEOTIDE SEQUENCE [LARGE SCALE GENOMIC DNA]</scope>
    <source>
        <strain evidence="6 7">60.27F</strain>
    </source>
</reference>
<dbReference type="PANTHER" id="PTHR30537:SF5">
    <property type="entry name" value="HTH-TYPE TRANSCRIPTIONAL ACTIVATOR TTDR-RELATED"/>
    <property type="match status" value="1"/>
</dbReference>
<accession>A0A2J8HYP5</accession>
<dbReference type="FunFam" id="1.10.10.10:FF:000001">
    <property type="entry name" value="LysR family transcriptional regulator"/>
    <property type="match status" value="1"/>
</dbReference>
<keyword evidence="4" id="KW-0804">Transcription</keyword>
<keyword evidence="3" id="KW-0238">DNA-binding</keyword>
<dbReference type="GO" id="GO:0003677">
    <property type="term" value="F:DNA binding"/>
    <property type="evidence" value="ECO:0007669"/>
    <property type="project" value="UniProtKB-KW"/>
</dbReference>
<dbReference type="OrthoDB" id="9786526at2"/>
<dbReference type="InterPro" id="IPR036390">
    <property type="entry name" value="WH_DNA-bd_sf"/>
</dbReference>
<organism evidence="6 7">
    <name type="scientific">Vibrio diazotrophicus</name>
    <dbReference type="NCBI Taxonomy" id="685"/>
    <lineage>
        <taxon>Bacteria</taxon>
        <taxon>Pseudomonadati</taxon>
        <taxon>Pseudomonadota</taxon>
        <taxon>Gammaproteobacteria</taxon>
        <taxon>Vibrionales</taxon>
        <taxon>Vibrionaceae</taxon>
        <taxon>Vibrio</taxon>
    </lineage>
</organism>
<evidence type="ECO:0000313" key="6">
    <source>
        <dbReference type="EMBL" id="PNI03392.1"/>
    </source>
</evidence>
<dbReference type="Gene3D" id="3.40.190.290">
    <property type="match status" value="1"/>
</dbReference>
<evidence type="ECO:0000259" key="5">
    <source>
        <dbReference type="PROSITE" id="PS50931"/>
    </source>
</evidence>
<dbReference type="Proteomes" id="UP000236449">
    <property type="component" value="Unassembled WGS sequence"/>
</dbReference>
<evidence type="ECO:0000256" key="1">
    <source>
        <dbReference type="ARBA" id="ARBA00009437"/>
    </source>
</evidence>
<comment type="caution">
    <text evidence="6">The sequence shown here is derived from an EMBL/GenBank/DDBJ whole genome shotgun (WGS) entry which is preliminary data.</text>
</comment>
<gene>
    <name evidence="6" type="ORF">C1N32_16155</name>
</gene>
<keyword evidence="2" id="KW-0805">Transcription regulation</keyword>
<dbReference type="InterPro" id="IPR000847">
    <property type="entry name" value="LysR_HTH_N"/>
</dbReference>
<dbReference type="Pfam" id="PF03466">
    <property type="entry name" value="LysR_substrate"/>
    <property type="match status" value="1"/>
</dbReference>
<dbReference type="AlphaFoldDB" id="A0A2J8HYP5"/>
<dbReference type="Pfam" id="PF00126">
    <property type="entry name" value="HTH_1"/>
    <property type="match status" value="1"/>
</dbReference>
<dbReference type="CDD" id="cd08422">
    <property type="entry name" value="PBP2_CrgA_like"/>
    <property type="match status" value="1"/>
</dbReference>
<protein>
    <submittedName>
        <fullName evidence="6">LysR family transcriptional regulator</fullName>
    </submittedName>
</protein>
<dbReference type="EMBL" id="POSK01000011">
    <property type="protein sequence ID" value="PNI03392.1"/>
    <property type="molecule type" value="Genomic_DNA"/>
</dbReference>
<comment type="similarity">
    <text evidence="1">Belongs to the LysR transcriptional regulatory family.</text>
</comment>
<sequence>MNVEHLKLFVRLASSQSISMAGQELGLSPAVASSHINKLEESLGVRLVHRTTRKVSITAEGRAFLPYAEEVLASVEAAKGAVGVGHSNPTGTLRVTAPASFGRMHLIPAMNGFMQRYPELNIEFRFSDSIIDMVEGGFDVAIRAAELKDSSLVARKLAPDRRIVVASPAYLDQFGAPEKPQDLVNHQCINLIGLDNWTFKTNEGVVSVKTSGRLRCDNGDAMRDATTGGLGISINSIWSVYKQLKSGELAEILQDYPLAMEANIWAVYPSSRLIALKVRAFIDYFSEYYGQPAYWENELNDVNSS</sequence>
<evidence type="ECO:0000256" key="2">
    <source>
        <dbReference type="ARBA" id="ARBA00023015"/>
    </source>
</evidence>
<name>A0A2J8HYP5_VIBDI</name>
<dbReference type="InterPro" id="IPR005119">
    <property type="entry name" value="LysR_subst-bd"/>
</dbReference>
<dbReference type="Gene3D" id="1.10.10.10">
    <property type="entry name" value="Winged helix-like DNA-binding domain superfamily/Winged helix DNA-binding domain"/>
    <property type="match status" value="1"/>
</dbReference>
<dbReference type="FunFam" id="3.40.190.290:FF:000001">
    <property type="entry name" value="Transcriptional regulator, LysR family"/>
    <property type="match status" value="1"/>
</dbReference>
<feature type="domain" description="HTH lysR-type" evidence="5">
    <location>
        <begin position="1"/>
        <end position="58"/>
    </location>
</feature>
<dbReference type="PANTHER" id="PTHR30537">
    <property type="entry name" value="HTH-TYPE TRANSCRIPTIONAL REGULATOR"/>
    <property type="match status" value="1"/>
</dbReference>
<dbReference type="SUPFAM" id="SSF46785">
    <property type="entry name" value="Winged helix' DNA-binding domain"/>
    <property type="match status" value="1"/>
</dbReference>
<dbReference type="SUPFAM" id="SSF53850">
    <property type="entry name" value="Periplasmic binding protein-like II"/>
    <property type="match status" value="1"/>
</dbReference>
<evidence type="ECO:0000313" key="7">
    <source>
        <dbReference type="Proteomes" id="UP000236449"/>
    </source>
</evidence>
<dbReference type="PROSITE" id="PS50931">
    <property type="entry name" value="HTH_LYSR"/>
    <property type="match status" value="1"/>
</dbReference>
<evidence type="ECO:0000256" key="3">
    <source>
        <dbReference type="ARBA" id="ARBA00023125"/>
    </source>
</evidence>
<evidence type="ECO:0000256" key="4">
    <source>
        <dbReference type="ARBA" id="ARBA00023163"/>
    </source>
</evidence>
<proteinExistence type="inferred from homology"/>
<dbReference type="InterPro" id="IPR058163">
    <property type="entry name" value="LysR-type_TF_proteobact-type"/>
</dbReference>